<dbReference type="RefSeq" id="WP_052290047.1">
    <property type="nucleotide sequence ID" value="NZ_JTJC03000001.1"/>
</dbReference>
<evidence type="ECO:0000313" key="2">
    <source>
        <dbReference type="EMBL" id="NHC34249.1"/>
    </source>
</evidence>
<protein>
    <submittedName>
        <fullName evidence="2">Type II secretion system protein</fullName>
    </submittedName>
</protein>
<dbReference type="Proteomes" id="UP000031532">
    <property type="component" value="Unassembled WGS sequence"/>
</dbReference>
<evidence type="ECO:0000313" key="3">
    <source>
        <dbReference type="Proteomes" id="UP000031532"/>
    </source>
</evidence>
<dbReference type="NCBIfam" id="TIGR02532">
    <property type="entry name" value="IV_pilin_GFxxxE"/>
    <property type="match status" value="1"/>
</dbReference>
<keyword evidence="1" id="KW-1133">Transmembrane helix</keyword>
<dbReference type="Gene3D" id="3.30.700.10">
    <property type="entry name" value="Glycoprotein, Type 4 Pilin"/>
    <property type="match status" value="1"/>
</dbReference>
<keyword evidence="3" id="KW-1185">Reference proteome</keyword>
<keyword evidence="1" id="KW-0812">Transmembrane</keyword>
<proteinExistence type="predicted"/>
<dbReference type="AlphaFoldDB" id="A0A9X5E4X5"/>
<dbReference type="SUPFAM" id="SSF54523">
    <property type="entry name" value="Pili subunits"/>
    <property type="match status" value="1"/>
</dbReference>
<dbReference type="EMBL" id="JTJC03000001">
    <property type="protein sequence ID" value="NHC34249.1"/>
    <property type="molecule type" value="Genomic_DNA"/>
</dbReference>
<dbReference type="OrthoDB" id="468456at2"/>
<keyword evidence="1" id="KW-0472">Membrane</keyword>
<gene>
    <name evidence="2" type="ORF">QH73_0006185</name>
</gene>
<sequence length="211" mass="23198">MNKITKTILHPSIFRRGAQLCAPTDRVPLGISIGDRGERENRGFTSIELIVVVIIIGVLSAIAAPSWVAFVDGRRLNVAQDQILRSLQAAQSNARRDKVTWQVSFRENNGVAQWSVLPASTNPTVVTWQNLDAAIRIVDPIVNANDPDGTTLEFDPTHNLWRMQFNYRGEANSPLGKIAIATRNGGQRWSCVKIATLLGAIRSASDENCLN</sequence>
<comment type="caution">
    <text evidence="2">The sequence shown here is derived from an EMBL/GenBank/DDBJ whole genome shotgun (WGS) entry which is preliminary data.</text>
</comment>
<feature type="transmembrane region" description="Helical" evidence="1">
    <location>
        <begin position="49"/>
        <end position="70"/>
    </location>
</feature>
<reference evidence="2 3" key="1">
    <citation type="journal article" date="2015" name="Genome Announc.">
        <title>Draft Genome Sequence of the Terrestrial Cyanobacterium Scytonema millei VB511283, Isolated from Eastern India.</title>
        <authorList>
            <person name="Sen D."/>
            <person name="Chandrababunaidu M.M."/>
            <person name="Singh D."/>
            <person name="Sanghi N."/>
            <person name="Ghorai A."/>
            <person name="Mishra G.P."/>
            <person name="Madduluri M."/>
            <person name="Adhikary S.P."/>
            <person name="Tripathy S."/>
        </authorList>
    </citation>
    <scope>NUCLEOTIDE SEQUENCE [LARGE SCALE GENOMIC DNA]</scope>
    <source>
        <strain evidence="2 3">VB511283</strain>
    </source>
</reference>
<name>A0A9X5E4X5_9CYAN</name>
<evidence type="ECO:0000256" key="1">
    <source>
        <dbReference type="SAM" id="Phobius"/>
    </source>
</evidence>
<accession>A0A9X5E4X5</accession>
<dbReference type="InterPro" id="IPR045584">
    <property type="entry name" value="Pilin-like"/>
</dbReference>
<organism evidence="2 3">
    <name type="scientific">Scytonema millei VB511283</name>
    <dbReference type="NCBI Taxonomy" id="1245923"/>
    <lineage>
        <taxon>Bacteria</taxon>
        <taxon>Bacillati</taxon>
        <taxon>Cyanobacteriota</taxon>
        <taxon>Cyanophyceae</taxon>
        <taxon>Nostocales</taxon>
        <taxon>Scytonemataceae</taxon>
        <taxon>Scytonema</taxon>
    </lineage>
</organism>
<dbReference type="InterPro" id="IPR012902">
    <property type="entry name" value="N_methyl_site"/>
</dbReference>